<evidence type="ECO:0000313" key="3">
    <source>
        <dbReference type="Proteomes" id="UP001631957"/>
    </source>
</evidence>
<comment type="caution">
    <text evidence="2">The sequence shown here is derived from an EMBL/GenBank/DDBJ whole genome shotgun (WGS) entry which is preliminary data.</text>
</comment>
<dbReference type="EMBL" id="JBJVNI010000043">
    <property type="protein sequence ID" value="MFM9615890.1"/>
    <property type="molecule type" value="Genomic_DNA"/>
</dbReference>
<feature type="signal peptide" evidence="1">
    <location>
        <begin position="1"/>
        <end position="26"/>
    </location>
</feature>
<name>A0ABW9I6D3_9ACTN</name>
<feature type="chain" id="PRO_5046560398" description="Secreted protein" evidence="1">
    <location>
        <begin position="27"/>
        <end position="114"/>
    </location>
</feature>
<sequence length="114" mass="11446">MRMRTALAAGVGALALIVTVPTSASAAEGPFFYAYTGLDGSPQVGVLNNPVSRECVTVPEVADPGASSPARYAYNDTGSTAVVFANPDCTGDATALEPKAGGGAGTEFRSVIFS</sequence>
<evidence type="ECO:0000256" key="1">
    <source>
        <dbReference type="SAM" id="SignalP"/>
    </source>
</evidence>
<proteinExistence type="predicted"/>
<reference evidence="2 3" key="1">
    <citation type="submission" date="2024-12" db="EMBL/GenBank/DDBJ databases">
        <title>Forecasting of Potato common scab and diversities of Pathogenic streptomyces spp. in china.</title>
        <authorList>
            <person name="Handique U."/>
            <person name="Wu J."/>
        </authorList>
    </citation>
    <scope>NUCLEOTIDE SEQUENCE [LARGE SCALE GENOMIC DNA]</scope>
    <source>
        <strain evidence="2 3">ZRIMU1530</strain>
    </source>
</reference>
<accession>A0ABW9I6D3</accession>
<evidence type="ECO:0000313" key="2">
    <source>
        <dbReference type="EMBL" id="MFM9615890.1"/>
    </source>
</evidence>
<keyword evidence="1" id="KW-0732">Signal</keyword>
<dbReference type="Proteomes" id="UP001631957">
    <property type="component" value="Unassembled WGS sequence"/>
</dbReference>
<organism evidence="2 3">
    <name type="scientific">Streptomyces niveiscabiei</name>
    <dbReference type="NCBI Taxonomy" id="164115"/>
    <lineage>
        <taxon>Bacteria</taxon>
        <taxon>Bacillati</taxon>
        <taxon>Actinomycetota</taxon>
        <taxon>Actinomycetes</taxon>
        <taxon>Kitasatosporales</taxon>
        <taxon>Streptomycetaceae</taxon>
        <taxon>Streptomyces</taxon>
    </lineage>
</organism>
<gene>
    <name evidence="2" type="ORF">ACKI18_45335</name>
</gene>
<keyword evidence="3" id="KW-1185">Reference proteome</keyword>
<dbReference type="RefSeq" id="WP_055723362.1">
    <property type="nucleotide sequence ID" value="NZ_JBJVNI010000043.1"/>
</dbReference>
<evidence type="ECO:0008006" key="4">
    <source>
        <dbReference type="Google" id="ProtNLM"/>
    </source>
</evidence>
<protein>
    <recommendedName>
        <fullName evidence="4">Secreted protein</fullName>
    </recommendedName>
</protein>